<evidence type="ECO:0000313" key="2">
    <source>
        <dbReference type="Proteomes" id="UP001187343"/>
    </source>
</evidence>
<protein>
    <submittedName>
        <fullName evidence="1">Uncharacterized protein</fullName>
    </submittedName>
</protein>
<name>A0AA88TGH7_9TELE</name>
<sequence>MSQHFDHPNPVWELELSYSDKAMENKQMIYCSACKTLLRKVIQYIGKTASKDEINRKLDTILKSREEERKKGRDREKERVRL</sequence>
<proteinExistence type="predicted"/>
<accession>A0AA88TGH7</accession>
<dbReference type="EMBL" id="JAUYZG010000019">
    <property type="protein sequence ID" value="KAK2878786.1"/>
    <property type="molecule type" value="Genomic_DNA"/>
</dbReference>
<reference evidence="1" key="1">
    <citation type="submission" date="2023-08" db="EMBL/GenBank/DDBJ databases">
        <title>Chromosome-level Genome Assembly of mud carp (Cirrhinus molitorella).</title>
        <authorList>
            <person name="Liu H."/>
        </authorList>
    </citation>
    <scope>NUCLEOTIDE SEQUENCE</scope>
    <source>
        <strain evidence="1">Prfri</strain>
        <tissue evidence="1">Muscle</tissue>
    </source>
</reference>
<evidence type="ECO:0000313" key="1">
    <source>
        <dbReference type="EMBL" id="KAK2878786.1"/>
    </source>
</evidence>
<dbReference type="Proteomes" id="UP001187343">
    <property type="component" value="Unassembled WGS sequence"/>
</dbReference>
<organism evidence="1 2">
    <name type="scientific">Cirrhinus molitorella</name>
    <name type="common">mud carp</name>
    <dbReference type="NCBI Taxonomy" id="172907"/>
    <lineage>
        <taxon>Eukaryota</taxon>
        <taxon>Metazoa</taxon>
        <taxon>Chordata</taxon>
        <taxon>Craniata</taxon>
        <taxon>Vertebrata</taxon>
        <taxon>Euteleostomi</taxon>
        <taxon>Actinopterygii</taxon>
        <taxon>Neopterygii</taxon>
        <taxon>Teleostei</taxon>
        <taxon>Ostariophysi</taxon>
        <taxon>Cypriniformes</taxon>
        <taxon>Cyprinidae</taxon>
        <taxon>Labeoninae</taxon>
        <taxon>Labeonini</taxon>
        <taxon>Cirrhinus</taxon>
    </lineage>
</organism>
<keyword evidence="2" id="KW-1185">Reference proteome</keyword>
<dbReference type="AlphaFoldDB" id="A0AA88TGH7"/>
<gene>
    <name evidence="1" type="ORF">Q8A67_019577</name>
</gene>
<comment type="caution">
    <text evidence="1">The sequence shown here is derived from an EMBL/GenBank/DDBJ whole genome shotgun (WGS) entry which is preliminary data.</text>
</comment>